<comment type="caution">
    <text evidence="1">The sequence shown here is derived from an EMBL/GenBank/DDBJ whole genome shotgun (WGS) entry which is preliminary data.</text>
</comment>
<protein>
    <submittedName>
        <fullName evidence="1">Uncharacterized protein</fullName>
    </submittedName>
</protein>
<proteinExistence type="predicted"/>
<reference evidence="1" key="1">
    <citation type="submission" date="2022-04" db="EMBL/GenBank/DDBJ databases">
        <title>A functionally conserved STORR gene fusion in Papaver species that diverged 16.8 million years ago.</title>
        <authorList>
            <person name="Catania T."/>
        </authorList>
    </citation>
    <scope>NUCLEOTIDE SEQUENCE</scope>
    <source>
        <strain evidence="1">S-188037</strain>
    </source>
</reference>
<evidence type="ECO:0000313" key="2">
    <source>
        <dbReference type="Proteomes" id="UP001202328"/>
    </source>
</evidence>
<dbReference type="EMBL" id="JAJJMB010017645">
    <property type="protein sequence ID" value="KAI3836474.1"/>
    <property type="molecule type" value="Genomic_DNA"/>
</dbReference>
<gene>
    <name evidence="1" type="ORF">MKW98_008235</name>
</gene>
<name>A0AAD4RWG2_9MAGN</name>
<dbReference type="Proteomes" id="UP001202328">
    <property type="component" value="Unassembled WGS sequence"/>
</dbReference>
<organism evidence="1 2">
    <name type="scientific">Papaver atlanticum</name>
    <dbReference type="NCBI Taxonomy" id="357466"/>
    <lineage>
        <taxon>Eukaryota</taxon>
        <taxon>Viridiplantae</taxon>
        <taxon>Streptophyta</taxon>
        <taxon>Embryophyta</taxon>
        <taxon>Tracheophyta</taxon>
        <taxon>Spermatophyta</taxon>
        <taxon>Magnoliopsida</taxon>
        <taxon>Ranunculales</taxon>
        <taxon>Papaveraceae</taxon>
        <taxon>Papaveroideae</taxon>
        <taxon>Papaver</taxon>
    </lineage>
</organism>
<dbReference type="AlphaFoldDB" id="A0AAD4RWG2"/>
<evidence type="ECO:0000313" key="1">
    <source>
        <dbReference type="EMBL" id="KAI3836474.1"/>
    </source>
</evidence>
<accession>A0AAD4RWG2</accession>
<sequence length="193" mass="22257">MLCGIRMFQLEHLLVLTMELEMNLFNLQQLVEMFTIYVVNMNGAIFYLTKLRNGKRPRPARIPDIFPQFSWMKTPLPPQLSADPPQLQCNNTHYTLLEYDLRSNAPWSHMNSSDVQNLRQEHLRQAKKYAAAITTELILCCPLGFKETARNIASPKQGSLPDCLLFVCNYMKIRMKNNPLEKKNSYTNGDSTG</sequence>
<keyword evidence="2" id="KW-1185">Reference proteome</keyword>